<dbReference type="Pfam" id="PF02899">
    <property type="entry name" value="Phage_int_SAM_1"/>
    <property type="match status" value="1"/>
</dbReference>
<dbReference type="PANTHER" id="PTHR30349">
    <property type="entry name" value="PHAGE INTEGRASE-RELATED"/>
    <property type="match status" value="1"/>
</dbReference>
<dbReference type="Proteomes" id="UP001185755">
    <property type="component" value="Unassembled WGS sequence"/>
</dbReference>
<dbReference type="InterPro" id="IPR010998">
    <property type="entry name" value="Integrase_recombinase_N"/>
</dbReference>
<dbReference type="InterPro" id="IPR004107">
    <property type="entry name" value="Integrase_SAM-like_N"/>
</dbReference>
<comment type="caution">
    <text evidence="6">The sequence shown here is derived from an EMBL/GenBank/DDBJ whole genome shotgun (WGS) entry which is preliminary data.</text>
</comment>
<evidence type="ECO:0000256" key="4">
    <source>
        <dbReference type="SAM" id="MobiDB-lite"/>
    </source>
</evidence>
<keyword evidence="3" id="KW-0233">DNA recombination</keyword>
<proteinExistence type="predicted"/>
<evidence type="ECO:0000256" key="1">
    <source>
        <dbReference type="ARBA" id="ARBA00022908"/>
    </source>
</evidence>
<keyword evidence="2" id="KW-0238">DNA-binding</keyword>
<sequence>MDELKRAVREGRVELPRVGEVSRVEPPVPIPYAVRIDGHEVMAISEYLTSLALSDARPLTVRSYAHDLLRWWRILSVIEMSWERATREDVEVMVGWLRYANNPQRNRSQTSATQPGSINLNTGKPILKAGYSPSTINHALTVLYCFYEYHSAFGRGPVVNPVPSSPDRRRRMGHTSNTPTQHRHRRSPLRQRQPQKAPRSIPDTSWHELVAVLKHDRDRAIFELAVSSGARASELLGVCGRHVDWGEGRVWVVSKGSTTLSPVPVSPLAFHYLAAYFNQTGVATADEHLWGTLRGPRRALTYWALRRVLQRANDELGTNWSFHDIRHTAATRMSKDPELSLVEVQTIMRHRHLTTTEMYLLPRMEDLIDKMQEHFARPRPTKVYTSGYAADDIAAVFGE</sequence>
<gene>
    <name evidence="6" type="ORF">R3P96_11445</name>
</gene>
<dbReference type="InterPro" id="IPR011010">
    <property type="entry name" value="DNA_brk_join_enz"/>
</dbReference>
<dbReference type="Gene3D" id="1.10.443.10">
    <property type="entry name" value="Intergrase catalytic core"/>
    <property type="match status" value="1"/>
</dbReference>
<organism evidence="6 7">
    <name type="scientific">Rhodococcoides yunnanense</name>
    <dbReference type="NCBI Taxonomy" id="278209"/>
    <lineage>
        <taxon>Bacteria</taxon>
        <taxon>Bacillati</taxon>
        <taxon>Actinomycetota</taxon>
        <taxon>Actinomycetes</taxon>
        <taxon>Mycobacteriales</taxon>
        <taxon>Nocardiaceae</taxon>
        <taxon>Rhodococcoides</taxon>
    </lineage>
</organism>
<evidence type="ECO:0000256" key="3">
    <source>
        <dbReference type="ARBA" id="ARBA00023172"/>
    </source>
</evidence>
<dbReference type="InterPro" id="IPR002104">
    <property type="entry name" value="Integrase_catalytic"/>
</dbReference>
<evidence type="ECO:0000259" key="5">
    <source>
        <dbReference type="PROSITE" id="PS51898"/>
    </source>
</evidence>
<feature type="region of interest" description="Disordered" evidence="4">
    <location>
        <begin position="158"/>
        <end position="201"/>
    </location>
</feature>
<feature type="domain" description="Tyr recombinase" evidence="5">
    <location>
        <begin position="196"/>
        <end position="372"/>
    </location>
</feature>
<keyword evidence="7" id="KW-1185">Reference proteome</keyword>
<evidence type="ECO:0000313" key="6">
    <source>
        <dbReference type="EMBL" id="MDV6261959.1"/>
    </source>
</evidence>
<dbReference type="Gene3D" id="1.10.150.130">
    <property type="match status" value="1"/>
</dbReference>
<dbReference type="EMBL" id="JAWLJX010000003">
    <property type="protein sequence ID" value="MDV6261959.1"/>
    <property type="molecule type" value="Genomic_DNA"/>
</dbReference>
<dbReference type="CDD" id="cd00397">
    <property type="entry name" value="DNA_BRE_C"/>
    <property type="match status" value="1"/>
</dbReference>
<accession>A0ABU4BCN2</accession>
<evidence type="ECO:0000313" key="7">
    <source>
        <dbReference type="Proteomes" id="UP001185755"/>
    </source>
</evidence>
<reference evidence="6 7" key="1">
    <citation type="submission" date="2023-10" db="EMBL/GenBank/DDBJ databases">
        <title>Development of a sustainable strategy for remediation of hydrocarbon-contaminated territories based on the waste exchange concept.</title>
        <authorList>
            <person name="Krivoruchko A."/>
        </authorList>
    </citation>
    <scope>NUCLEOTIDE SEQUENCE [LARGE SCALE GENOMIC DNA]</scope>
    <source>
        <strain evidence="6 7">IEGM 1323</strain>
    </source>
</reference>
<evidence type="ECO:0000256" key="2">
    <source>
        <dbReference type="ARBA" id="ARBA00023125"/>
    </source>
</evidence>
<dbReference type="SUPFAM" id="SSF56349">
    <property type="entry name" value="DNA breaking-rejoining enzymes"/>
    <property type="match status" value="1"/>
</dbReference>
<dbReference type="PROSITE" id="PS51898">
    <property type="entry name" value="TYR_RECOMBINASE"/>
    <property type="match status" value="1"/>
</dbReference>
<name>A0ABU4BCN2_9NOCA</name>
<protein>
    <submittedName>
        <fullName evidence="6">Tyrosine-type recombinase/integrase</fullName>
    </submittedName>
</protein>
<dbReference type="RefSeq" id="WP_317564468.1">
    <property type="nucleotide sequence ID" value="NZ_JAWLJX010000003.1"/>
</dbReference>
<dbReference type="PANTHER" id="PTHR30349:SF81">
    <property type="entry name" value="TYROSINE RECOMBINASE XERC"/>
    <property type="match status" value="1"/>
</dbReference>
<dbReference type="InterPro" id="IPR013762">
    <property type="entry name" value="Integrase-like_cat_sf"/>
</dbReference>
<dbReference type="InterPro" id="IPR050090">
    <property type="entry name" value="Tyrosine_recombinase_XerCD"/>
</dbReference>
<keyword evidence="1" id="KW-0229">DNA integration</keyword>
<dbReference type="Pfam" id="PF00589">
    <property type="entry name" value="Phage_integrase"/>
    <property type="match status" value="1"/>
</dbReference>